<evidence type="ECO:0000313" key="1">
    <source>
        <dbReference type="EMBL" id="AKK02624.1"/>
    </source>
</evidence>
<dbReference type="AlphaFoldDB" id="A0A0G3GND3"/>
<dbReference type="SUPFAM" id="SSF56601">
    <property type="entry name" value="beta-lactamase/transpeptidase-like"/>
    <property type="match status" value="1"/>
</dbReference>
<protein>
    <recommendedName>
        <fullName evidence="3">Beta-lactamase enzyme family</fullName>
    </recommendedName>
</protein>
<dbReference type="STRING" id="1050174.CEPID_03750"/>
<sequence length="271" mass="29408">MILAMFQTQVSTLRGGPWHLLIPVGCIGVVVANLSWSVESQPASAPVLPVVSVPTPTVVDDRIDVAYDSFINNPTGSQLSFTRLSDGHHVGSATERYPRPALSLIKLYIADYVLVHGTEAEKEQALEMIRGSSDGYAEELFAAYPDSIEAVARDYGLWSTRSSEEGWGYSVTSMYDVVKFVRAKLEHDPKSPLLQAMKEAHDTAEDGYAQNFGTAVLPGVVGTKWGWSNDYVVHSSVSFGDDYVVAAAVLGSAEDLTSLVERRVRPLLAGQ</sequence>
<dbReference type="KEGG" id="cei:CEPID_03750"/>
<dbReference type="Proteomes" id="UP000035368">
    <property type="component" value="Chromosome"/>
</dbReference>
<dbReference type="Gene3D" id="3.40.710.10">
    <property type="entry name" value="DD-peptidase/beta-lactamase superfamily"/>
    <property type="match status" value="1"/>
</dbReference>
<gene>
    <name evidence="1" type="ORF">CEPID_03750</name>
</gene>
<reference evidence="1 2" key="1">
    <citation type="submission" date="2015-05" db="EMBL/GenBank/DDBJ databases">
        <title>Complete genome sequence of Corynebacterium epidermidicanis DSM 45586, isolated from the skin of a dog suffering from pruritus.</title>
        <authorList>
            <person name="Ruckert C."/>
            <person name="Albersmeier A."/>
            <person name="Winkler A."/>
            <person name="Tauch A."/>
        </authorList>
    </citation>
    <scope>NUCLEOTIDE SEQUENCE [LARGE SCALE GENOMIC DNA]</scope>
    <source>
        <strain evidence="1 2">DSM 45586</strain>
    </source>
</reference>
<name>A0A0G3GND3_9CORY</name>
<keyword evidence="2" id="KW-1185">Reference proteome</keyword>
<accession>A0A0G3GND3</accession>
<evidence type="ECO:0008006" key="3">
    <source>
        <dbReference type="Google" id="ProtNLM"/>
    </source>
</evidence>
<evidence type="ECO:0000313" key="2">
    <source>
        <dbReference type="Proteomes" id="UP000035368"/>
    </source>
</evidence>
<dbReference type="PATRIC" id="fig|1050174.4.peg.761"/>
<dbReference type="EMBL" id="CP011541">
    <property type="protein sequence ID" value="AKK02624.1"/>
    <property type="molecule type" value="Genomic_DNA"/>
</dbReference>
<organism evidence="1 2">
    <name type="scientific">Corynebacterium epidermidicanis</name>
    <dbReference type="NCBI Taxonomy" id="1050174"/>
    <lineage>
        <taxon>Bacteria</taxon>
        <taxon>Bacillati</taxon>
        <taxon>Actinomycetota</taxon>
        <taxon>Actinomycetes</taxon>
        <taxon>Mycobacteriales</taxon>
        <taxon>Corynebacteriaceae</taxon>
        <taxon>Corynebacterium</taxon>
    </lineage>
</organism>
<proteinExistence type="predicted"/>
<dbReference type="InterPro" id="IPR012338">
    <property type="entry name" value="Beta-lactam/transpept-like"/>
</dbReference>